<keyword evidence="9" id="KW-1185">Reference proteome</keyword>
<evidence type="ECO:0000256" key="4">
    <source>
        <dbReference type="PROSITE-ProRule" id="PRU01371"/>
    </source>
</evidence>
<proteinExistence type="predicted"/>
<dbReference type="EMBL" id="KE561162">
    <property type="protein sequence ID" value="EPZ32265.1"/>
    <property type="molecule type" value="Genomic_DNA"/>
</dbReference>
<feature type="region of interest" description="Disordered" evidence="5">
    <location>
        <begin position="270"/>
        <end position="290"/>
    </location>
</feature>
<dbReference type="PROSITE" id="PS52027">
    <property type="entry name" value="ZF_C2HC_C3H"/>
    <property type="match status" value="1"/>
</dbReference>
<dbReference type="GO" id="GO:0008270">
    <property type="term" value="F:zinc ion binding"/>
    <property type="evidence" value="ECO:0007669"/>
    <property type="project" value="UniProtKB-KW"/>
</dbReference>
<evidence type="ECO:0000256" key="3">
    <source>
        <dbReference type="ARBA" id="ARBA00022833"/>
    </source>
</evidence>
<dbReference type="Gene3D" id="3.30.160.60">
    <property type="entry name" value="Classic Zinc Finger"/>
    <property type="match status" value="1"/>
</dbReference>
<evidence type="ECO:0000256" key="1">
    <source>
        <dbReference type="ARBA" id="ARBA00022723"/>
    </source>
</evidence>
<dbReference type="Proteomes" id="UP000030755">
    <property type="component" value="Unassembled WGS sequence"/>
</dbReference>
<evidence type="ECO:0000256" key="2">
    <source>
        <dbReference type="ARBA" id="ARBA00022771"/>
    </source>
</evidence>
<feature type="domain" description="C2HC/C3H-type" evidence="6">
    <location>
        <begin position="241"/>
        <end position="270"/>
    </location>
</feature>
<evidence type="ECO:0000313" key="9">
    <source>
        <dbReference type="Proteomes" id="UP000030755"/>
    </source>
</evidence>
<keyword evidence="2 4" id="KW-0863">Zinc-finger</keyword>
<dbReference type="Proteomes" id="UP000281549">
    <property type="component" value="Unassembled WGS sequence"/>
</dbReference>
<name>A0A075AQ48_ROZAC</name>
<dbReference type="AlphaFoldDB" id="A0A075AQ48"/>
<evidence type="ECO:0000313" key="8">
    <source>
        <dbReference type="EMBL" id="RKP21949.1"/>
    </source>
</evidence>
<keyword evidence="3" id="KW-0862">Zinc</keyword>
<evidence type="ECO:0000259" key="6">
    <source>
        <dbReference type="PROSITE" id="PS52027"/>
    </source>
</evidence>
<dbReference type="HOGENOM" id="CLU_960272_0_0_1"/>
<reference evidence="10" key="2">
    <citation type="journal article" date="2018" name="Nat. Microbiol.">
        <title>Leveraging single-cell genomics to expand the fungal tree of life.</title>
        <authorList>
            <person name="Ahrendt S.R."/>
            <person name="Quandt C.A."/>
            <person name="Ciobanu D."/>
            <person name="Clum A."/>
            <person name="Salamov A."/>
            <person name="Andreopoulos B."/>
            <person name="Cheng J.F."/>
            <person name="Woyke T."/>
            <person name="Pelin A."/>
            <person name="Henrissat B."/>
            <person name="Reynolds N.K."/>
            <person name="Benny G.L."/>
            <person name="Smith M.E."/>
            <person name="James T.Y."/>
            <person name="Grigoriev I.V."/>
        </authorList>
    </citation>
    <scope>NUCLEOTIDE SEQUENCE [LARGE SCALE GENOMIC DNA]</scope>
    <source>
        <strain evidence="10">CSF55</strain>
    </source>
</reference>
<dbReference type="Pfam" id="PF13913">
    <property type="entry name" value="zf-C2HC_2"/>
    <property type="match status" value="1"/>
</dbReference>
<keyword evidence="1" id="KW-0479">Metal-binding</keyword>
<reference evidence="7 9" key="1">
    <citation type="journal article" date="2013" name="Curr. Biol.">
        <title>Shared signatures of parasitism and phylogenomics unite Cryptomycota and microsporidia.</title>
        <authorList>
            <person name="James T.Y."/>
            <person name="Pelin A."/>
            <person name="Bonen L."/>
            <person name="Ahrendt S."/>
            <person name="Sain D."/>
            <person name="Corradi N."/>
            <person name="Stajich J.E."/>
        </authorList>
    </citation>
    <scope>NUCLEOTIDE SEQUENCE [LARGE SCALE GENOMIC DNA]</scope>
    <source>
        <strain evidence="7">CSF55</strain>
        <strain evidence="7">CSF55</strain>
    </source>
</reference>
<dbReference type="InterPro" id="IPR049899">
    <property type="entry name" value="Znf_C2HC_C3H"/>
</dbReference>
<accession>A0A075AQ48</accession>
<organism evidence="7 9">
    <name type="scientific">Rozella allomycis (strain CSF55)</name>
    <dbReference type="NCBI Taxonomy" id="988480"/>
    <lineage>
        <taxon>Eukaryota</taxon>
        <taxon>Fungi</taxon>
        <taxon>Fungi incertae sedis</taxon>
        <taxon>Cryptomycota</taxon>
        <taxon>Cryptomycota incertae sedis</taxon>
        <taxon>Rozella</taxon>
    </lineage>
</organism>
<evidence type="ECO:0000313" key="10">
    <source>
        <dbReference type="Proteomes" id="UP000281549"/>
    </source>
</evidence>
<sequence>MSDANQKTFTTNRVQEYDASIDRLRGRGVLRHFFHTHRDTQQQQKNQLQQGLIKRPQSSLIQEYETFIQQVKPPIPVLKVSQQTVKVYHPVVQTKRNRTMTVLHAPLKTRSAPKFGIELEPLKAPAPMDTLDDDKHRQRTLSDSAVISRPQRSAPPNHRQQLNLPDYANPPRLPKAVLGAIKHTVSPKVETPENIDIENSLATRASDKTAHVEHKIVDKAEIAKEPELEHDVKYPAKANDNRIVCSNCHRRFATDRIEVHEQICKAKKKRQTFDSSKMRTKGTQMEIKKK</sequence>
<evidence type="ECO:0000313" key="7">
    <source>
        <dbReference type="EMBL" id="EPZ32265.1"/>
    </source>
</evidence>
<gene>
    <name evidence="7" type="ORF">O9G_003409</name>
    <name evidence="8" type="ORF">ROZALSC1DRAFT_26663</name>
</gene>
<dbReference type="EMBL" id="ML004918">
    <property type="protein sequence ID" value="RKP21949.1"/>
    <property type="molecule type" value="Genomic_DNA"/>
</dbReference>
<feature type="region of interest" description="Disordered" evidence="5">
    <location>
        <begin position="120"/>
        <end position="167"/>
    </location>
</feature>
<dbReference type="OrthoDB" id="10255185at2759"/>
<reference evidence="8" key="3">
    <citation type="submission" date="2018-08" db="EMBL/GenBank/DDBJ databases">
        <title>Leveraging single-cell genomics to expand the Fungal Tree of Life.</title>
        <authorList>
            <consortium name="DOE Joint Genome Institute"/>
            <person name="Ahrendt S.R."/>
            <person name="Quandt C.A."/>
            <person name="Ciobanu D."/>
            <person name="Clum A."/>
            <person name="Salamov A."/>
            <person name="Andreopoulos B."/>
            <person name="Cheng J.-F."/>
            <person name="Woyke T."/>
            <person name="Pelin A."/>
            <person name="Henrissat B."/>
            <person name="Reynolds N."/>
            <person name="Benny G.L."/>
            <person name="Smith M.E."/>
            <person name="James T.Y."/>
            <person name="Grigoriev I.V."/>
        </authorList>
    </citation>
    <scope>NUCLEOTIDE SEQUENCE</scope>
    <source>
        <strain evidence="8">CSF55</strain>
    </source>
</reference>
<protein>
    <recommendedName>
        <fullName evidence="6">C2HC/C3H-type domain-containing protein</fullName>
    </recommendedName>
</protein>
<evidence type="ECO:0000256" key="5">
    <source>
        <dbReference type="SAM" id="MobiDB-lite"/>
    </source>
</evidence>